<feature type="transmembrane region" description="Helical" evidence="1">
    <location>
        <begin position="75"/>
        <end position="95"/>
    </location>
</feature>
<accession>A0ABS7QPJ0</accession>
<reference evidence="2 3" key="1">
    <citation type="submission" date="2021-08" db="EMBL/GenBank/DDBJ databases">
        <title>Streptomyces sp. PTM05 isolated from lichen.</title>
        <authorList>
            <person name="Somphong A."/>
            <person name="Phongsopitanun W."/>
            <person name="Tanasupawat S."/>
        </authorList>
    </citation>
    <scope>NUCLEOTIDE SEQUENCE [LARGE SCALE GENOMIC DNA]</scope>
    <source>
        <strain evidence="2 3">Ptm05</strain>
    </source>
</reference>
<dbReference type="RefSeq" id="WP_222975647.1">
    <property type="nucleotide sequence ID" value="NZ_JAINVZ010000004.1"/>
</dbReference>
<evidence type="ECO:0000256" key="1">
    <source>
        <dbReference type="SAM" id="Phobius"/>
    </source>
</evidence>
<evidence type="ECO:0000313" key="3">
    <source>
        <dbReference type="Proteomes" id="UP001198565"/>
    </source>
</evidence>
<sequence length="207" mass="22117">MNPTTTVRAPRGRELIVTASRDLTAWLARRPLDAVRRGHTVIGHSGPLRTTVGLVLATELLAEGLMDVSMLPPSWRAFHLLWMALLADCFLAFVATTKRRPHVLTATTLRLSAGPLGEVEVPLSAIASVRRELTSASGLGVRGIPDRPGSLLCTVSGTADVTVELREPHTVRLANGTTHHATRLHFAANTPATAHQLIGTAVRSAGR</sequence>
<keyword evidence="1" id="KW-1133">Transmembrane helix</keyword>
<keyword evidence="1" id="KW-0812">Transmembrane</keyword>
<keyword evidence="1" id="KW-0472">Membrane</keyword>
<evidence type="ECO:0000313" key="2">
    <source>
        <dbReference type="EMBL" id="MBY8884853.1"/>
    </source>
</evidence>
<organism evidence="2 3">
    <name type="scientific">Streptantibioticus parmotrematis</name>
    <dbReference type="NCBI Taxonomy" id="2873249"/>
    <lineage>
        <taxon>Bacteria</taxon>
        <taxon>Bacillati</taxon>
        <taxon>Actinomycetota</taxon>
        <taxon>Actinomycetes</taxon>
        <taxon>Kitasatosporales</taxon>
        <taxon>Streptomycetaceae</taxon>
        <taxon>Streptantibioticus</taxon>
    </lineage>
</organism>
<dbReference type="EMBL" id="JAINVZ010000004">
    <property type="protein sequence ID" value="MBY8884853.1"/>
    <property type="molecule type" value="Genomic_DNA"/>
</dbReference>
<proteinExistence type="predicted"/>
<name>A0ABS7QPJ0_9ACTN</name>
<gene>
    <name evidence="2" type="ORF">K7472_08330</name>
</gene>
<comment type="caution">
    <text evidence="2">The sequence shown here is derived from an EMBL/GenBank/DDBJ whole genome shotgun (WGS) entry which is preliminary data.</text>
</comment>
<protein>
    <submittedName>
        <fullName evidence="2">Uncharacterized protein</fullName>
    </submittedName>
</protein>
<keyword evidence="3" id="KW-1185">Reference proteome</keyword>
<dbReference type="Proteomes" id="UP001198565">
    <property type="component" value="Unassembled WGS sequence"/>
</dbReference>